<dbReference type="EMBL" id="CP104013">
    <property type="protein sequence ID" value="UYP45026.1"/>
    <property type="molecule type" value="Genomic_DNA"/>
</dbReference>
<reference evidence="3" key="1">
    <citation type="submission" date="2022-09" db="EMBL/GenBank/DDBJ databases">
        <title>Actin cytoskeleton and complex cell architecture in an #Asgard archaeon.</title>
        <authorList>
            <person name="Ponce Toledo R.I."/>
            <person name="Schleper C."/>
            <person name="Rodrigues Oliveira T."/>
            <person name="Wollweber F."/>
            <person name="Xu J."/>
            <person name="Rittmann S."/>
            <person name="Klingl A."/>
            <person name="Pilhofer M."/>
        </authorList>
    </citation>
    <scope>NUCLEOTIDE SEQUENCE</scope>
    <source>
        <strain evidence="3">B-35</strain>
    </source>
</reference>
<accession>A0ABY6HND7</accession>
<sequence length="285" mass="31129">MNFENKVCLVAGNLGKLKKDKFTCGLGGLIAQQLVADGAQVVAIDLDYEVAKACAASIGGKIKAYECDLLKDRTSEETDYIDDRGKAKTTVKWTDNPALEMVEKIIASFGKIDAVISNFDYFEQARVDNSSEEFYEKMKQMNVSPTFHLLAAVREQLSLQRKTQGTYAKIVIITNIMGKAGMSLGSIYSAFKGSMVGLTKSLAREFARFANVNGVAHGPLSEKKMQGPKDRVKKNYMATQTEMSNLPLTIKNIAPLARFLASDDAAGITGQVMNVDGGLWLKLES</sequence>
<name>A0ABY6HND7_9ARCH</name>
<proteinExistence type="inferred from homology"/>
<dbReference type="Pfam" id="PF13561">
    <property type="entry name" value="adh_short_C2"/>
    <property type="match status" value="1"/>
</dbReference>
<dbReference type="CDD" id="cd05233">
    <property type="entry name" value="SDR_c"/>
    <property type="match status" value="1"/>
</dbReference>
<dbReference type="PANTHER" id="PTHR42760">
    <property type="entry name" value="SHORT-CHAIN DEHYDROGENASES/REDUCTASES FAMILY MEMBER"/>
    <property type="match status" value="1"/>
</dbReference>
<organism evidence="3 4">
    <name type="scientific">Candidatus Lokiarchaeum ossiferum</name>
    <dbReference type="NCBI Taxonomy" id="2951803"/>
    <lineage>
        <taxon>Archaea</taxon>
        <taxon>Promethearchaeati</taxon>
        <taxon>Promethearchaeota</taxon>
        <taxon>Promethearchaeia</taxon>
        <taxon>Promethearchaeales</taxon>
        <taxon>Promethearchaeaceae</taxon>
        <taxon>Candidatus Lokiarchaeum</taxon>
    </lineage>
</organism>
<dbReference type="SUPFAM" id="SSF51735">
    <property type="entry name" value="NAD(P)-binding Rossmann-fold domains"/>
    <property type="match status" value="1"/>
</dbReference>
<dbReference type="PANTHER" id="PTHR42760:SF133">
    <property type="entry name" value="3-OXOACYL-[ACYL-CARRIER-PROTEIN] REDUCTASE"/>
    <property type="match status" value="1"/>
</dbReference>
<dbReference type="InterPro" id="IPR002347">
    <property type="entry name" value="SDR_fam"/>
</dbReference>
<dbReference type="Proteomes" id="UP001208689">
    <property type="component" value="Chromosome"/>
</dbReference>
<evidence type="ECO:0008006" key="5">
    <source>
        <dbReference type="Google" id="ProtNLM"/>
    </source>
</evidence>
<gene>
    <name evidence="3" type="ORF">NEF87_001311</name>
</gene>
<dbReference type="Gene3D" id="3.40.50.720">
    <property type="entry name" value="NAD(P)-binding Rossmann-like Domain"/>
    <property type="match status" value="1"/>
</dbReference>
<evidence type="ECO:0000256" key="1">
    <source>
        <dbReference type="ARBA" id="ARBA00006484"/>
    </source>
</evidence>
<evidence type="ECO:0000256" key="2">
    <source>
        <dbReference type="ARBA" id="ARBA00023002"/>
    </source>
</evidence>
<evidence type="ECO:0000313" key="4">
    <source>
        <dbReference type="Proteomes" id="UP001208689"/>
    </source>
</evidence>
<evidence type="ECO:0000313" key="3">
    <source>
        <dbReference type="EMBL" id="UYP45026.1"/>
    </source>
</evidence>
<dbReference type="InterPro" id="IPR036291">
    <property type="entry name" value="NAD(P)-bd_dom_sf"/>
</dbReference>
<protein>
    <recommendedName>
        <fullName evidence="5">SDR family oxidoreductase</fullName>
    </recommendedName>
</protein>
<comment type="similarity">
    <text evidence="1">Belongs to the short-chain dehydrogenases/reductases (SDR) family.</text>
</comment>
<keyword evidence="4" id="KW-1185">Reference proteome</keyword>
<keyword evidence="2" id="KW-0560">Oxidoreductase</keyword>
<dbReference type="PRINTS" id="PR00081">
    <property type="entry name" value="GDHRDH"/>
</dbReference>